<dbReference type="InterPro" id="IPR001667">
    <property type="entry name" value="DDH_dom"/>
</dbReference>
<dbReference type="EMBL" id="PGTN01000056">
    <property type="protein sequence ID" value="PJF47296.1"/>
    <property type="molecule type" value="Genomic_DNA"/>
</dbReference>
<evidence type="ECO:0000313" key="4">
    <source>
        <dbReference type="Proteomes" id="UP000230790"/>
    </source>
</evidence>
<gene>
    <name evidence="3" type="ORF">CUN48_09385</name>
</gene>
<dbReference type="InterPro" id="IPR051319">
    <property type="entry name" value="Oligoribo/pAp-PDE_c-di-AMP_PDE"/>
</dbReference>
<dbReference type="PANTHER" id="PTHR47618:SF1">
    <property type="entry name" value="BIFUNCTIONAL OLIGORIBONUCLEASE AND PAP PHOSPHATASE NRNA"/>
    <property type="match status" value="1"/>
</dbReference>
<dbReference type="Proteomes" id="UP000230790">
    <property type="component" value="Unassembled WGS sequence"/>
</dbReference>
<dbReference type="PANTHER" id="PTHR47618">
    <property type="entry name" value="BIFUNCTIONAL OLIGORIBONUCLEASE AND PAP PHOSPHATASE NRNA"/>
    <property type="match status" value="1"/>
</dbReference>
<dbReference type="Gene3D" id="3.10.310.30">
    <property type="match status" value="1"/>
</dbReference>
<comment type="caution">
    <text evidence="3">The sequence shown here is derived from an EMBL/GenBank/DDBJ whole genome shotgun (WGS) entry which is preliminary data.</text>
</comment>
<dbReference type="GO" id="GO:0003676">
    <property type="term" value="F:nucleic acid binding"/>
    <property type="evidence" value="ECO:0007669"/>
    <property type="project" value="InterPro"/>
</dbReference>
<accession>A0A2M8QBX5</accession>
<dbReference type="Pfam" id="PF02272">
    <property type="entry name" value="DHHA1"/>
    <property type="match status" value="1"/>
</dbReference>
<protein>
    <submittedName>
        <fullName evidence="3">Uncharacterized protein</fullName>
    </submittedName>
</protein>
<feature type="domain" description="DDH" evidence="1">
    <location>
        <begin position="22"/>
        <end position="161"/>
    </location>
</feature>
<feature type="domain" description="DHHA1" evidence="2">
    <location>
        <begin position="246"/>
        <end position="323"/>
    </location>
</feature>
<evidence type="ECO:0000259" key="1">
    <source>
        <dbReference type="Pfam" id="PF01368"/>
    </source>
</evidence>
<evidence type="ECO:0000313" key="3">
    <source>
        <dbReference type="EMBL" id="PJF47296.1"/>
    </source>
</evidence>
<dbReference type="SUPFAM" id="SSF64182">
    <property type="entry name" value="DHH phosphoesterases"/>
    <property type="match status" value="1"/>
</dbReference>
<evidence type="ECO:0000259" key="2">
    <source>
        <dbReference type="Pfam" id="PF02272"/>
    </source>
</evidence>
<dbReference type="Gene3D" id="3.90.1640.10">
    <property type="entry name" value="inorganic pyrophosphatase (n-terminal core)"/>
    <property type="match status" value="1"/>
</dbReference>
<name>A0A2M8QBX5_9CHLR</name>
<dbReference type="InterPro" id="IPR003156">
    <property type="entry name" value="DHHA1_dom"/>
</dbReference>
<proteinExistence type="predicted"/>
<dbReference type="AlphaFoldDB" id="A0A2M8QBX5"/>
<dbReference type="InterPro" id="IPR038763">
    <property type="entry name" value="DHH_sf"/>
</dbReference>
<organism evidence="3 4">
    <name type="scientific">Candidatus Thermofonsia Clade 3 bacterium</name>
    <dbReference type="NCBI Taxonomy" id="2364212"/>
    <lineage>
        <taxon>Bacteria</taxon>
        <taxon>Bacillati</taxon>
        <taxon>Chloroflexota</taxon>
        <taxon>Candidatus Thermofontia</taxon>
        <taxon>Candidatus Thermofonsia Clade 3</taxon>
    </lineage>
</organism>
<sequence length="325" mass="34909">MIVTDPRAWADAEGYLRRAQAILAITHVSPDGDAIGSLLGFTHAMRSLGKLVTPTCQDPPHPRFDYLKGVRDIRQSGEGEFDLIVSLDSSDLARLGSIFIPAQHSRLPVVVFDHHITNLNFGVVNVVEPGASSTSEIIYALLQRMGVTITPDIANALLTGVITDTLAFRTSNTTPDTLAVAMALMRSGGNLQEVTRQALIMRSFDSLRLLGAGLMNAKLEGRLAYATIPRKLRKELDVKEERGDAGLVSTLITAYEVDVAAVFVELQNGDIEIGLRAQPGFDVSQVALELGGGGHPAAAGCTLPGPMRDAVNRVLPRLKQVIREA</sequence>
<dbReference type="Pfam" id="PF01368">
    <property type="entry name" value="DHH"/>
    <property type="match status" value="1"/>
</dbReference>
<reference evidence="3 4" key="1">
    <citation type="submission" date="2017-11" db="EMBL/GenBank/DDBJ databases">
        <title>Evolution of Phototrophy in the Chloroflexi Phylum Driven by Horizontal Gene Transfer.</title>
        <authorList>
            <person name="Ward L.M."/>
            <person name="Hemp J."/>
            <person name="Shih P.M."/>
            <person name="Mcglynn S.E."/>
            <person name="Fischer W."/>
        </authorList>
    </citation>
    <scope>NUCLEOTIDE SEQUENCE [LARGE SCALE GENOMIC DNA]</scope>
    <source>
        <strain evidence="3">JP3_7</strain>
    </source>
</reference>